<dbReference type="Gene3D" id="3.30.420.40">
    <property type="match status" value="2"/>
</dbReference>
<dbReference type="InterPro" id="IPR049874">
    <property type="entry name" value="ROK_cs"/>
</dbReference>
<dbReference type="Gene3D" id="1.10.10.10">
    <property type="entry name" value="Winged helix-like DNA-binding domain superfamily/Winged helix DNA-binding domain"/>
    <property type="match status" value="1"/>
</dbReference>
<dbReference type="PANTHER" id="PTHR18964">
    <property type="entry name" value="ROK (REPRESSOR, ORF, KINASE) FAMILY"/>
    <property type="match status" value="1"/>
</dbReference>
<gene>
    <name evidence="3" type="ORF">GCM10025883_29380</name>
</gene>
<keyword evidence="4" id="KW-1185">Reference proteome</keyword>
<dbReference type="PROSITE" id="PS01125">
    <property type="entry name" value="ROK"/>
    <property type="match status" value="1"/>
</dbReference>
<evidence type="ECO:0000313" key="3">
    <source>
        <dbReference type="EMBL" id="GMA40893.1"/>
    </source>
</evidence>
<comment type="similarity">
    <text evidence="1">Belongs to the ROK (NagC/XylR) family.</text>
</comment>
<evidence type="ECO:0000313" key="4">
    <source>
        <dbReference type="Proteomes" id="UP001157126"/>
    </source>
</evidence>
<proteinExistence type="inferred from homology"/>
<feature type="domain" description="HTH marR-type" evidence="2">
    <location>
        <begin position="3"/>
        <end position="51"/>
    </location>
</feature>
<dbReference type="InterPro" id="IPR036390">
    <property type="entry name" value="WH_DNA-bd_sf"/>
</dbReference>
<evidence type="ECO:0000259" key="2">
    <source>
        <dbReference type="Pfam" id="PF12802"/>
    </source>
</evidence>
<dbReference type="InterPro" id="IPR000600">
    <property type="entry name" value="ROK"/>
</dbReference>
<dbReference type="PANTHER" id="PTHR18964:SF173">
    <property type="entry name" value="GLUCOKINASE"/>
    <property type="match status" value="1"/>
</dbReference>
<name>A0ABQ6IW30_9MICO</name>
<accession>A0ABQ6IW30</accession>
<dbReference type="RefSeq" id="WP_348536195.1">
    <property type="nucleotide sequence ID" value="NZ_BSUO01000001.1"/>
</dbReference>
<dbReference type="InterPro" id="IPR036388">
    <property type="entry name" value="WH-like_DNA-bd_sf"/>
</dbReference>
<dbReference type="Pfam" id="PF12802">
    <property type="entry name" value="MarR_2"/>
    <property type="match status" value="1"/>
</dbReference>
<sequence>MVRALRDHGPSTQADLSRGTGLSAATVSNLVRLLLSEGVVETETTTSSGRRAVLVSLSRRAGDRFAVGIDIGRRHLRVLACTPARQILGERVRPLPVGHLAEDTIACASTMLDELLVEADLDRADIIGCGVGIPGPIDERTGQIAHGVILPEWVGLPLEDHLTTQLGLPVHVENDANLGAIAEIWWGEHGVSDLEERSGGENLVFVKIGSGIGAGLVMGGRLHRGHIGITGELGHVGVTEYGPVCRCGSRGCLETVASVSTMLDLMRPGDAGPEPTIDDLIRLAHAGDPATLRIVEDAGLAIGRVLGGVANLLGPRMIVLGGPVIPLGDLLVDSVKRGLARWSSPVVAGATDIVMSSLDGRAEALGACAQVLHEASDESWTPRRATRVPVAHR</sequence>
<dbReference type="InterPro" id="IPR043129">
    <property type="entry name" value="ATPase_NBD"/>
</dbReference>
<dbReference type="InterPro" id="IPR000835">
    <property type="entry name" value="HTH_MarR-typ"/>
</dbReference>
<dbReference type="Pfam" id="PF00480">
    <property type="entry name" value="ROK"/>
    <property type="match status" value="1"/>
</dbReference>
<dbReference type="EMBL" id="BSUO01000001">
    <property type="protein sequence ID" value="GMA40893.1"/>
    <property type="molecule type" value="Genomic_DNA"/>
</dbReference>
<comment type="caution">
    <text evidence="3">The sequence shown here is derived from an EMBL/GenBank/DDBJ whole genome shotgun (WGS) entry which is preliminary data.</text>
</comment>
<reference evidence="4" key="1">
    <citation type="journal article" date="2019" name="Int. J. Syst. Evol. Microbiol.">
        <title>The Global Catalogue of Microorganisms (GCM) 10K type strain sequencing project: providing services to taxonomists for standard genome sequencing and annotation.</title>
        <authorList>
            <consortium name="The Broad Institute Genomics Platform"/>
            <consortium name="The Broad Institute Genome Sequencing Center for Infectious Disease"/>
            <person name="Wu L."/>
            <person name="Ma J."/>
        </authorList>
    </citation>
    <scope>NUCLEOTIDE SEQUENCE [LARGE SCALE GENOMIC DNA]</scope>
    <source>
        <strain evidence="4">NBRC 113072</strain>
    </source>
</reference>
<dbReference type="SUPFAM" id="SSF53067">
    <property type="entry name" value="Actin-like ATPase domain"/>
    <property type="match status" value="1"/>
</dbReference>
<evidence type="ECO:0000256" key="1">
    <source>
        <dbReference type="ARBA" id="ARBA00006479"/>
    </source>
</evidence>
<dbReference type="SUPFAM" id="SSF46785">
    <property type="entry name" value="Winged helix' DNA-binding domain"/>
    <property type="match status" value="1"/>
</dbReference>
<organism evidence="3 4">
    <name type="scientific">Mobilicoccus caccae</name>
    <dbReference type="NCBI Taxonomy" id="1859295"/>
    <lineage>
        <taxon>Bacteria</taxon>
        <taxon>Bacillati</taxon>
        <taxon>Actinomycetota</taxon>
        <taxon>Actinomycetes</taxon>
        <taxon>Micrococcales</taxon>
        <taxon>Dermatophilaceae</taxon>
        <taxon>Mobilicoccus</taxon>
    </lineage>
</organism>
<dbReference type="Proteomes" id="UP001157126">
    <property type="component" value="Unassembled WGS sequence"/>
</dbReference>
<protein>
    <submittedName>
        <fullName evidence="3">Transcriptional regulator</fullName>
    </submittedName>
</protein>